<organism evidence="4 5">
    <name type="scientific">Dipteronia dyeriana</name>
    <dbReference type="NCBI Taxonomy" id="168575"/>
    <lineage>
        <taxon>Eukaryota</taxon>
        <taxon>Viridiplantae</taxon>
        <taxon>Streptophyta</taxon>
        <taxon>Embryophyta</taxon>
        <taxon>Tracheophyta</taxon>
        <taxon>Spermatophyta</taxon>
        <taxon>Magnoliopsida</taxon>
        <taxon>eudicotyledons</taxon>
        <taxon>Gunneridae</taxon>
        <taxon>Pentapetalae</taxon>
        <taxon>rosids</taxon>
        <taxon>malvids</taxon>
        <taxon>Sapindales</taxon>
        <taxon>Sapindaceae</taxon>
        <taxon>Hippocastanoideae</taxon>
        <taxon>Acereae</taxon>
        <taxon>Dipteronia</taxon>
    </lineage>
</organism>
<dbReference type="GO" id="GO:0006508">
    <property type="term" value="P:proteolysis"/>
    <property type="evidence" value="ECO:0007669"/>
    <property type="project" value="InterPro"/>
</dbReference>
<evidence type="ECO:0000313" key="4">
    <source>
        <dbReference type="EMBL" id="KAK2658581.1"/>
    </source>
</evidence>
<dbReference type="InterPro" id="IPR032861">
    <property type="entry name" value="TAXi_N"/>
</dbReference>
<evidence type="ECO:0000256" key="2">
    <source>
        <dbReference type="SAM" id="MobiDB-lite"/>
    </source>
</evidence>
<reference evidence="4" key="1">
    <citation type="journal article" date="2023" name="Plant J.">
        <title>Genome sequences and population genomics provide insights into the demographic history, inbreeding, and mutation load of two 'living fossil' tree species of Dipteronia.</title>
        <authorList>
            <person name="Feng Y."/>
            <person name="Comes H.P."/>
            <person name="Chen J."/>
            <person name="Zhu S."/>
            <person name="Lu R."/>
            <person name="Zhang X."/>
            <person name="Li P."/>
            <person name="Qiu J."/>
            <person name="Olsen K.M."/>
            <person name="Qiu Y."/>
        </authorList>
    </citation>
    <scope>NUCLEOTIDE SEQUENCE</scope>
    <source>
        <strain evidence="4">KIB01</strain>
    </source>
</reference>
<name>A0AAD9XG43_9ROSI</name>
<dbReference type="EMBL" id="JANJYI010000002">
    <property type="protein sequence ID" value="KAK2658581.1"/>
    <property type="molecule type" value="Genomic_DNA"/>
</dbReference>
<dbReference type="PANTHER" id="PTHR13683:SF750">
    <property type="entry name" value="ASPARTYL PROTEASE AED1"/>
    <property type="match status" value="1"/>
</dbReference>
<protein>
    <recommendedName>
        <fullName evidence="3">Peptidase A1 domain-containing protein</fullName>
    </recommendedName>
</protein>
<dbReference type="PANTHER" id="PTHR13683">
    <property type="entry name" value="ASPARTYL PROTEASES"/>
    <property type="match status" value="1"/>
</dbReference>
<dbReference type="InterPro" id="IPR033121">
    <property type="entry name" value="PEPTIDASE_A1"/>
</dbReference>
<dbReference type="InterPro" id="IPR021109">
    <property type="entry name" value="Peptidase_aspartic_dom_sf"/>
</dbReference>
<dbReference type="AlphaFoldDB" id="A0AAD9XG43"/>
<evidence type="ECO:0000313" key="5">
    <source>
        <dbReference type="Proteomes" id="UP001280121"/>
    </source>
</evidence>
<dbReference type="PROSITE" id="PS51767">
    <property type="entry name" value="PEPTIDASE_A1"/>
    <property type="match status" value="1"/>
</dbReference>
<dbReference type="GO" id="GO:0004190">
    <property type="term" value="F:aspartic-type endopeptidase activity"/>
    <property type="evidence" value="ECO:0007669"/>
    <property type="project" value="InterPro"/>
</dbReference>
<gene>
    <name evidence="4" type="ORF">Ddye_005114</name>
</gene>
<dbReference type="InterPro" id="IPR001461">
    <property type="entry name" value="Aspartic_peptidase_A1"/>
</dbReference>
<sequence length="189" mass="21022">MELESWQITSNKNKPASSTGLHDQSRARSLYSTSTSSEFSYGNESGSGVELPLQERSGNFVVKVGFGTPKRDLTLMFDTGSYMTWIQRQPCDNCYEQEEPIFDPSKSSTFSNAPCRSQICLDYSITYHDNSYSNGNYAQYTLTLSSTTVFHDFVFGCGRKNSATFGKVAGVLGFEQGDTSIMTRTVNNF</sequence>
<dbReference type="SUPFAM" id="SSF50630">
    <property type="entry name" value="Acid proteases"/>
    <property type="match status" value="1"/>
</dbReference>
<comment type="similarity">
    <text evidence="1">Belongs to the peptidase A1 family.</text>
</comment>
<feature type="compositionally biased region" description="Polar residues" evidence="2">
    <location>
        <begin position="1"/>
        <end position="22"/>
    </location>
</feature>
<feature type="domain" description="Peptidase A1" evidence="3">
    <location>
        <begin position="60"/>
        <end position="189"/>
    </location>
</feature>
<evidence type="ECO:0000256" key="1">
    <source>
        <dbReference type="ARBA" id="ARBA00007447"/>
    </source>
</evidence>
<evidence type="ECO:0000259" key="3">
    <source>
        <dbReference type="PROSITE" id="PS51767"/>
    </source>
</evidence>
<keyword evidence="5" id="KW-1185">Reference proteome</keyword>
<feature type="region of interest" description="Disordered" evidence="2">
    <location>
        <begin position="1"/>
        <end position="27"/>
    </location>
</feature>
<dbReference type="Pfam" id="PF14543">
    <property type="entry name" value="TAXi_N"/>
    <property type="match status" value="1"/>
</dbReference>
<dbReference type="Gene3D" id="2.40.70.10">
    <property type="entry name" value="Acid Proteases"/>
    <property type="match status" value="1"/>
</dbReference>
<accession>A0AAD9XG43</accession>
<dbReference type="Proteomes" id="UP001280121">
    <property type="component" value="Unassembled WGS sequence"/>
</dbReference>
<comment type="caution">
    <text evidence="4">The sequence shown here is derived from an EMBL/GenBank/DDBJ whole genome shotgun (WGS) entry which is preliminary data.</text>
</comment>
<proteinExistence type="inferred from homology"/>